<organism evidence="4 5">
    <name type="scientific">Tunturiibacter lichenicola</name>
    <dbReference type="NCBI Taxonomy" id="2051959"/>
    <lineage>
        <taxon>Bacteria</taxon>
        <taxon>Pseudomonadati</taxon>
        <taxon>Acidobacteriota</taxon>
        <taxon>Terriglobia</taxon>
        <taxon>Terriglobales</taxon>
        <taxon>Acidobacteriaceae</taxon>
        <taxon>Tunturiibacter</taxon>
    </lineage>
</organism>
<keyword evidence="1" id="KW-0805">Transcription regulation</keyword>
<protein>
    <submittedName>
        <fullName evidence="4">Putative DNA-binding transcriptional regulator YafY</fullName>
    </submittedName>
</protein>
<dbReference type="InterPro" id="IPR057727">
    <property type="entry name" value="WCX_dom"/>
</dbReference>
<dbReference type="AlphaFoldDB" id="A0A7Y9NIE4"/>
<dbReference type="InterPro" id="IPR036388">
    <property type="entry name" value="WH-like_DNA-bd_sf"/>
</dbReference>
<dbReference type="Pfam" id="PF08279">
    <property type="entry name" value="HTH_11"/>
    <property type="match status" value="1"/>
</dbReference>
<dbReference type="GO" id="GO:0003677">
    <property type="term" value="F:DNA binding"/>
    <property type="evidence" value="ECO:0007669"/>
    <property type="project" value="UniProtKB-KW"/>
</dbReference>
<dbReference type="InterPro" id="IPR028349">
    <property type="entry name" value="PafC-like"/>
</dbReference>
<dbReference type="PANTHER" id="PTHR34580">
    <property type="match status" value="1"/>
</dbReference>
<feature type="domain" description="HTH deoR-type" evidence="3">
    <location>
        <begin position="2"/>
        <end position="57"/>
    </location>
</feature>
<dbReference type="PIRSF" id="PIRSF016838">
    <property type="entry name" value="PafC"/>
    <property type="match status" value="1"/>
</dbReference>
<dbReference type="SUPFAM" id="SSF46785">
    <property type="entry name" value="Winged helix' DNA-binding domain"/>
    <property type="match status" value="1"/>
</dbReference>
<accession>A0A7Y9NIE4</accession>
<dbReference type="InterPro" id="IPR026881">
    <property type="entry name" value="WYL_dom"/>
</dbReference>
<reference evidence="4 5" key="1">
    <citation type="submission" date="2020-07" db="EMBL/GenBank/DDBJ databases">
        <title>Genomic Encyclopedia of Type Strains, Phase IV (KMG-V): Genome sequencing to study the core and pangenomes of soil and plant-associated prokaryotes.</title>
        <authorList>
            <person name="Whitman W."/>
        </authorList>
    </citation>
    <scope>NUCLEOTIDE SEQUENCE [LARGE SCALE GENOMIC DNA]</scope>
    <source>
        <strain evidence="4 5">M8UP30</strain>
    </source>
</reference>
<dbReference type="Pfam" id="PF25583">
    <property type="entry name" value="WCX"/>
    <property type="match status" value="1"/>
</dbReference>
<keyword evidence="2" id="KW-0804">Transcription</keyword>
<sequence length="318" mass="35615">MKSDRLLSTLMLLQAHGRLSTREVAERLEISQRTAHRDMEALCTAGIPLIAHRGATGGWELQRGWRTKVPGLDDAELQALLMAQPSALGDRKLTAAAQRAFDKLMASMPTAMRLQAHSIQARLHIDPTGWRPSPEDLSMLPIVQDALARDCKLTFLYTRADGDISTRTVDPLGLVCKQTVWYLIAQSQAGTRTYRISRMHEVVVLALSSTRPSNFDLAAYWKQSTAALKDRHQTISTILALSDEAVASIERWCPMVPALNHRAARTLHKGWRLFHVEFESYRQARFVVLGLGSRAAAIAPPDLRKDIKAEIRRMHRVS</sequence>
<dbReference type="InterPro" id="IPR036390">
    <property type="entry name" value="WH_DNA-bd_sf"/>
</dbReference>
<proteinExistence type="predicted"/>
<dbReference type="PROSITE" id="PS51000">
    <property type="entry name" value="HTH_DEOR_2"/>
    <property type="match status" value="1"/>
</dbReference>
<gene>
    <name evidence="4" type="ORF">HDF12_000062</name>
</gene>
<dbReference type="GO" id="GO:0003700">
    <property type="term" value="F:DNA-binding transcription factor activity"/>
    <property type="evidence" value="ECO:0007669"/>
    <property type="project" value="InterPro"/>
</dbReference>
<dbReference type="Pfam" id="PF13280">
    <property type="entry name" value="WYL"/>
    <property type="match status" value="1"/>
</dbReference>
<dbReference type="InterPro" id="IPR013196">
    <property type="entry name" value="HTH_11"/>
</dbReference>
<name>A0A7Y9NIE4_9BACT</name>
<evidence type="ECO:0000256" key="1">
    <source>
        <dbReference type="ARBA" id="ARBA00023015"/>
    </source>
</evidence>
<evidence type="ECO:0000313" key="5">
    <source>
        <dbReference type="Proteomes" id="UP000534186"/>
    </source>
</evidence>
<dbReference type="InterPro" id="IPR051534">
    <property type="entry name" value="CBASS_pafABC_assoc_protein"/>
</dbReference>
<keyword evidence="4" id="KW-0238">DNA-binding</keyword>
<dbReference type="InterPro" id="IPR001034">
    <property type="entry name" value="DeoR_HTH"/>
</dbReference>
<dbReference type="PANTHER" id="PTHR34580:SF1">
    <property type="entry name" value="PROTEIN PAFC"/>
    <property type="match status" value="1"/>
</dbReference>
<evidence type="ECO:0000259" key="3">
    <source>
        <dbReference type="PROSITE" id="PS51000"/>
    </source>
</evidence>
<comment type="caution">
    <text evidence="4">The sequence shown here is derived from an EMBL/GenBank/DDBJ whole genome shotgun (WGS) entry which is preliminary data.</text>
</comment>
<evidence type="ECO:0000313" key="4">
    <source>
        <dbReference type="EMBL" id="NYF49697.1"/>
    </source>
</evidence>
<dbReference type="PROSITE" id="PS52050">
    <property type="entry name" value="WYL"/>
    <property type="match status" value="1"/>
</dbReference>
<dbReference type="Proteomes" id="UP000534186">
    <property type="component" value="Unassembled WGS sequence"/>
</dbReference>
<dbReference type="Gene3D" id="1.10.10.10">
    <property type="entry name" value="Winged helix-like DNA-binding domain superfamily/Winged helix DNA-binding domain"/>
    <property type="match status" value="1"/>
</dbReference>
<dbReference type="EMBL" id="JACCCV010000001">
    <property type="protein sequence ID" value="NYF49697.1"/>
    <property type="molecule type" value="Genomic_DNA"/>
</dbReference>
<evidence type="ECO:0000256" key="2">
    <source>
        <dbReference type="ARBA" id="ARBA00023163"/>
    </source>
</evidence>